<dbReference type="InterPro" id="IPR001453">
    <property type="entry name" value="MoaB/Mog_dom"/>
</dbReference>
<proteinExistence type="predicted"/>
<evidence type="ECO:0000256" key="7">
    <source>
        <dbReference type="ARBA" id="ARBA00022842"/>
    </source>
</evidence>
<dbReference type="InterPro" id="IPR036425">
    <property type="entry name" value="MoaB/Mog-like_dom_sf"/>
</dbReference>
<dbReference type="Pfam" id="PF00994">
    <property type="entry name" value="MoCF_biosynth"/>
    <property type="match status" value="1"/>
</dbReference>
<dbReference type="GO" id="GO:0006777">
    <property type="term" value="P:Mo-molybdopterin cofactor biosynthetic process"/>
    <property type="evidence" value="ECO:0007669"/>
    <property type="project" value="UniProtKB-KW"/>
</dbReference>
<dbReference type="CDD" id="cd00887">
    <property type="entry name" value="MoeA"/>
    <property type="match status" value="1"/>
</dbReference>
<dbReference type="NCBIfam" id="TIGR00177">
    <property type="entry name" value="molyb_syn"/>
    <property type="match status" value="1"/>
</dbReference>
<dbReference type="EMBL" id="AB916632">
    <property type="protein sequence ID" value="BAP47488.1"/>
    <property type="molecule type" value="Genomic_DNA"/>
</dbReference>
<organism evidence="11">
    <name type="scientific">uncultured organism</name>
    <dbReference type="NCBI Taxonomy" id="155900"/>
    <lineage>
        <taxon>unclassified sequences</taxon>
        <taxon>environmental samples</taxon>
    </lineage>
</organism>
<reference evidence="11" key="1">
    <citation type="journal article" date="2014" name="Appl. Environ. Microbiol.">
        <title>Efficient PCR-Based Amplification of Diverse Alcohol Dehydrogenase Genes from Metagenomes for Improving Biocatalysis: Screening of Gene-Specific Amplicons from Metagenomes.</title>
        <authorList>
            <person name="Itoh N."/>
            <person name="Kariya S."/>
            <person name="Kurokawa J."/>
        </authorList>
    </citation>
    <scope>NUCLEOTIDE SEQUENCE</scope>
</reference>
<dbReference type="InterPro" id="IPR038987">
    <property type="entry name" value="MoeA-like"/>
</dbReference>
<dbReference type="PANTHER" id="PTHR10192:SF5">
    <property type="entry name" value="GEPHYRIN"/>
    <property type="match status" value="1"/>
</dbReference>
<evidence type="ECO:0000256" key="9">
    <source>
        <dbReference type="ARBA" id="ARBA00047317"/>
    </source>
</evidence>
<dbReference type="Gene3D" id="2.170.190.11">
    <property type="entry name" value="Molybdopterin biosynthesis moea protein, domain 3"/>
    <property type="match status" value="1"/>
</dbReference>
<dbReference type="SUPFAM" id="SSF53218">
    <property type="entry name" value="Molybdenum cofactor biosynthesis proteins"/>
    <property type="match status" value="1"/>
</dbReference>
<evidence type="ECO:0000256" key="5">
    <source>
        <dbReference type="ARBA" id="ARBA00022679"/>
    </source>
</evidence>
<keyword evidence="7" id="KW-0460">Magnesium</keyword>
<dbReference type="EC" id="2.10.1.1" evidence="3"/>
<accession>A0A089ZWQ5</accession>
<keyword evidence="8" id="KW-0501">Molybdenum cofactor biosynthesis</keyword>
<comment type="pathway">
    <text evidence="2">Cofactor biosynthesis; molybdopterin biosynthesis.</text>
</comment>
<comment type="cofactor">
    <cofactor evidence="1">
        <name>Mg(2+)</name>
        <dbReference type="ChEBI" id="CHEBI:18420"/>
    </cofactor>
</comment>
<feature type="domain" description="MoaB/Mog" evidence="10">
    <location>
        <begin position="78"/>
        <end position="218"/>
    </location>
</feature>
<keyword evidence="4" id="KW-0500">Molybdenum</keyword>
<dbReference type="AlphaFoldDB" id="A0A089ZWQ5"/>
<dbReference type="FunFam" id="3.40.980.10:FF:000004">
    <property type="entry name" value="Molybdopterin molybdenumtransferase"/>
    <property type="match status" value="1"/>
</dbReference>
<dbReference type="InterPro" id="IPR005110">
    <property type="entry name" value="MoeA_linker/N"/>
</dbReference>
<keyword evidence="5" id="KW-0808">Transferase</keyword>
<name>A0A089ZWQ5_9ZZZZ</name>
<evidence type="ECO:0000256" key="1">
    <source>
        <dbReference type="ARBA" id="ARBA00001946"/>
    </source>
</evidence>
<evidence type="ECO:0000313" key="11">
    <source>
        <dbReference type="EMBL" id="BAP47488.1"/>
    </source>
</evidence>
<sequence>MAQYDVADRSAIVTGAVGTTIRIFSGSDARRNIRRRGEDLRANAVVLDSGRVLGPGEIGILAATGHATVLVHRRPRIAILANGDELVDLDRFEEVVAGRKIVNSNTYALAAAVAAAGGEPIPLGIAPDDLEEIRARLVLGRDADAILTTAGASVGQHDLVKDALLELGFELDFWRVRMRPGSPFSFGRLGGVPVFGIAGNPVSVLVTFEVLVRPAIRRMLGRRDVHACTIRVRAAERIPGAGRLTHFPRVRLESDGDGGYTAQ</sequence>
<dbReference type="Gene3D" id="2.40.340.10">
    <property type="entry name" value="MoeA, C-terminal, domain IV"/>
    <property type="match status" value="1"/>
</dbReference>
<evidence type="ECO:0000256" key="6">
    <source>
        <dbReference type="ARBA" id="ARBA00022723"/>
    </source>
</evidence>
<dbReference type="SMART" id="SM00852">
    <property type="entry name" value="MoCF_biosynth"/>
    <property type="match status" value="1"/>
</dbReference>
<evidence type="ECO:0000256" key="3">
    <source>
        <dbReference type="ARBA" id="ARBA00013269"/>
    </source>
</evidence>
<dbReference type="Pfam" id="PF03453">
    <property type="entry name" value="MoeA_N"/>
    <property type="match status" value="1"/>
</dbReference>
<evidence type="ECO:0000256" key="2">
    <source>
        <dbReference type="ARBA" id="ARBA00005046"/>
    </source>
</evidence>
<keyword evidence="6" id="KW-0479">Metal-binding</keyword>
<dbReference type="GO" id="GO:0046872">
    <property type="term" value="F:metal ion binding"/>
    <property type="evidence" value="ECO:0007669"/>
    <property type="project" value="UniProtKB-KW"/>
</dbReference>
<protein>
    <recommendedName>
        <fullName evidence="3">molybdopterin molybdotransferase</fullName>
        <ecNumber evidence="3">2.10.1.1</ecNumber>
    </recommendedName>
</protein>
<dbReference type="Gene3D" id="3.40.980.10">
    <property type="entry name" value="MoaB/Mog-like domain"/>
    <property type="match status" value="1"/>
</dbReference>
<dbReference type="InterPro" id="IPR036688">
    <property type="entry name" value="MoeA_C_domain_IV_sf"/>
</dbReference>
<dbReference type="SUPFAM" id="SSF63882">
    <property type="entry name" value="MoeA N-terminal region -like"/>
    <property type="match status" value="1"/>
</dbReference>
<comment type="catalytic activity">
    <reaction evidence="9">
        <text>adenylyl-molybdopterin + molybdate = Mo-molybdopterin + AMP + H(+)</text>
        <dbReference type="Rhea" id="RHEA:35047"/>
        <dbReference type="ChEBI" id="CHEBI:15378"/>
        <dbReference type="ChEBI" id="CHEBI:36264"/>
        <dbReference type="ChEBI" id="CHEBI:62727"/>
        <dbReference type="ChEBI" id="CHEBI:71302"/>
        <dbReference type="ChEBI" id="CHEBI:456215"/>
        <dbReference type="EC" id="2.10.1.1"/>
    </reaction>
</comment>
<dbReference type="PANTHER" id="PTHR10192">
    <property type="entry name" value="MOLYBDOPTERIN BIOSYNTHESIS PROTEIN"/>
    <property type="match status" value="1"/>
</dbReference>
<evidence type="ECO:0000256" key="4">
    <source>
        <dbReference type="ARBA" id="ARBA00022505"/>
    </source>
</evidence>
<dbReference type="GO" id="GO:0061599">
    <property type="term" value="F:molybdopterin molybdotransferase activity"/>
    <property type="evidence" value="ECO:0007669"/>
    <property type="project" value="UniProtKB-EC"/>
</dbReference>
<dbReference type="InterPro" id="IPR036135">
    <property type="entry name" value="MoeA_linker/N_sf"/>
</dbReference>
<dbReference type="Gene3D" id="3.90.105.10">
    <property type="entry name" value="Molybdopterin biosynthesis moea protein, domain 2"/>
    <property type="match status" value="1"/>
</dbReference>
<evidence type="ECO:0000259" key="10">
    <source>
        <dbReference type="SMART" id="SM00852"/>
    </source>
</evidence>
<evidence type="ECO:0000256" key="8">
    <source>
        <dbReference type="ARBA" id="ARBA00023150"/>
    </source>
</evidence>